<evidence type="ECO:0000256" key="1">
    <source>
        <dbReference type="SAM" id="MobiDB-lite"/>
    </source>
</evidence>
<feature type="region of interest" description="Disordered" evidence="1">
    <location>
        <begin position="1"/>
        <end position="28"/>
    </location>
</feature>
<dbReference type="GeneID" id="85448002"/>
<sequence length="175" mass="18935">MSRAGARRTMGPLALCRTSHPPRPIRPHRLRIGGTLQRREPPGGVGTMYASGRRAAAEPSRAHRRWYGCGAPMKSHVASVAPGARTPASERSGGRLNEGLGHERARLDAPLEALVPWADAPRVSVRDAVACWAPLTRRGPFPPSAVEVEDALVRKSWLRAVLDGPFLTCESMEPV</sequence>
<dbReference type="EMBL" id="JAHLJV010000035">
    <property type="protein sequence ID" value="KAK1589894.1"/>
    <property type="molecule type" value="Genomic_DNA"/>
</dbReference>
<keyword evidence="3" id="KW-1185">Reference proteome</keyword>
<dbReference type="AlphaFoldDB" id="A0AAD8V508"/>
<dbReference type="Proteomes" id="UP001230504">
    <property type="component" value="Unassembled WGS sequence"/>
</dbReference>
<accession>A0AAD8V508</accession>
<reference evidence="2" key="1">
    <citation type="submission" date="2021-06" db="EMBL/GenBank/DDBJ databases">
        <title>Comparative genomics, transcriptomics and evolutionary studies reveal genomic signatures of adaptation to plant cell wall in hemibiotrophic fungi.</title>
        <authorList>
            <consortium name="DOE Joint Genome Institute"/>
            <person name="Baroncelli R."/>
            <person name="Diaz J.F."/>
            <person name="Benocci T."/>
            <person name="Peng M."/>
            <person name="Battaglia E."/>
            <person name="Haridas S."/>
            <person name="Andreopoulos W."/>
            <person name="Labutti K."/>
            <person name="Pangilinan J."/>
            <person name="Floch G.L."/>
            <person name="Makela M.R."/>
            <person name="Henrissat B."/>
            <person name="Grigoriev I.V."/>
            <person name="Crouch J.A."/>
            <person name="De Vries R.P."/>
            <person name="Sukno S.A."/>
            <person name="Thon M.R."/>
        </authorList>
    </citation>
    <scope>NUCLEOTIDE SEQUENCE</scope>
    <source>
        <strain evidence="2">CBS 125086</strain>
    </source>
</reference>
<evidence type="ECO:0000313" key="2">
    <source>
        <dbReference type="EMBL" id="KAK1589894.1"/>
    </source>
</evidence>
<gene>
    <name evidence="2" type="ORF">LY79DRAFT_670290</name>
</gene>
<comment type="caution">
    <text evidence="2">The sequence shown here is derived from an EMBL/GenBank/DDBJ whole genome shotgun (WGS) entry which is preliminary data.</text>
</comment>
<name>A0AAD8V508_9PEZI</name>
<evidence type="ECO:0000313" key="3">
    <source>
        <dbReference type="Proteomes" id="UP001230504"/>
    </source>
</evidence>
<proteinExistence type="predicted"/>
<organism evidence="2 3">
    <name type="scientific">Colletotrichum navitas</name>
    <dbReference type="NCBI Taxonomy" id="681940"/>
    <lineage>
        <taxon>Eukaryota</taxon>
        <taxon>Fungi</taxon>
        <taxon>Dikarya</taxon>
        <taxon>Ascomycota</taxon>
        <taxon>Pezizomycotina</taxon>
        <taxon>Sordariomycetes</taxon>
        <taxon>Hypocreomycetidae</taxon>
        <taxon>Glomerellales</taxon>
        <taxon>Glomerellaceae</taxon>
        <taxon>Colletotrichum</taxon>
        <taxon>Colletotrichum graminicola species complex</taxon>
    </lineage>
</organism>
<protein>
    <submittedName>
        <fullName evidence="2">Uncharacterized protein</fullName>
    </submittedName>
</protein>
<dbReference type="RefSeq" id="XP_060413427.1">
    <property type="nucleotide sequence ID" value="XM_060563762.1"/>
</dbReference>